<keyword evidence="4" id="KW-1185">Reference proteome</keyword>
<keyword evidence="2" id="KW-0812">Transmembrane</keyword>
<gene>
    <name evidence="3" type="ORF">AZ78_2215</name>
</gene>
<accession>A0A108U8S9</accession>
<feature type="transmembrane region" description="Helical" evidence="2">
    <location>
        <begin position="45"/>
        <end position="64"/>
    </location>
</feature>
<protein>
    <submittedName>
        <fullName evidence="3">CDP-diacylglycerol--glycerol-3-phosphate 3-phosphatidyltransferase</fullName>
        <ecNumber evidence="3">2.7.8.5</ecNumber>
    </submittedName>
</protein>
<organism evidence="3 4">
    <name type="scientific">Lysobacter capsici AZ78</name>
    <dbReference type="NCBI Taxonomy" id="1444315"/>
    <lineage>
        <taxon>Bacteria</taxon>
        <taxon>Pseudomonadati</taxon>
        <taxon>Pseudomonadota</taxon>
        <taxon>Gammaproteobacteria</taxon>
        <taxon>Lysobacterales</taxon>
        <taxon>Lysobacteraceae</taxon>
        <taxon>Lysobacter</taxon>
    </lineage>
</organism>
<feature type="transmembrane region" description="Helical" evidence="2">
    <location>
        <begin position="70"/>
        <end position="89"/>
    </location>
</feature>
<reference evidence="3 4" key="1">
    <citation type="journal article" date="2014" name="Genome Announc.">
        <title>Draft Genome Sequence of Lysobacter capsici AZ78, a Bacterium Antagonistic to Plant-Pathogenic Oomycetes.</title>
        <authorList>
            <person name="Puopolo G."/>
            <person name="Sonego P."/>
            <person name="Engelen K."/>
            <person name="Pertot I."/>
        </authorList>
    </citation>
    <scope>NUCLEOTIDE SEQUENCE [LARGE SCALE GENOMIC DNA]</scope>
    <source>
        <strain evidence="3 4">AZ78</strain>
    </source>
</reference>
<dbReference type="Proteomes" id="UP000023435">
    <property type="component" value="Unassembled WGS sequence"/>
</dbReference>
<dbReference type="Pfam" id="PF01066">
    <property type="entry name" value="CDP-OH_P_transf"/>
    <property type="match status" value="1"/>
</dbReference>
<keyword evidence="2" id="KW-0472">Membrane</keyword>
<name>A0A108U8S9_9GAMM</name>
<dbReference type="Gene3D" id="1.20.120.1760">
    <property type="match status" value="1"/>
</dbReference>
<dbReference type="RefSeq" id="WP_153019012.1">
    <property type="nucleotide sequence ID" value="NZ_JAJA02000001.1"/>
</dbReference>
<feature type="transmembrane region" description="Helical" evidence="2">
    <location>
        <begin position="175"/>
        <end position="195"/>
    </location>
</feature>
<comment type="caution">
    <text evidence="3">The sequence shown here is derived from an EMBL/GenBank/DDBJ whole genome shotgun (WGS) entry which is preliminary data.</text>
</comment>
<keyword evidence="2" id="KW-1133">Transmembrane helix</keyword>
<feature type="region of interest" description="Disordered" evidence="1">
    <location>
        <begin position="1"/>
        <end position="25"/>
    </location>
</feature>
<feature type="transmembrane region" description="Helical" evidence="2">
    <location>
        <begin position="117"/>
        <end position="136"/>
    </location>
</feature>
<dbReference type="GO" id="GO:0016020">
    <property type="term" value="C:membrane"/>
    <property type="evidence" value="ECO:0007669"/>
    <property type="project" value="InterPro"/>
</dbReference>
<feature type="transmembrane region" description="Helical" evidence="2">
    <location>
        <begin position="201"/>
        <end position="222"/>
    </location>
</feature>
<proteinExistence type="predicted"/>
<dbReference type="GO" id="GO:0008444">
    <property type="term" value="F:CDP-diacylglycerol-glycerol-3-phosphate 3-phosphatidyltransferase activity"/>
    <property type="evidence" value="ECO:0007669"/>
    <property type="project" value="UniProtKB-EC"/>
</dbReference>
<sequence length="232" mass="24447">MSDPHDPRPSDDVAPLPSTPGEPARPDWRIRLAARLRSRGATPNGISLFAIGLAALAGLSFFFALRDPPLAGVVLLVFAAVCLQGRMLCNRLDGLLARRGGMVGKAGEVYSDAPDRLADTLIFLGVGYGLAPWLSWASDLGWAASLLSVGTAYVRVLGLACGLREHAQGPMSRRMRMIAMSLAALLSAIGLALGWTQWVEALLAAALAAVALGAAVTIGLRLRSIVRELEAR</sequence>
<dbReference type="InterPro" id="IPR043130">
    <property type="entry name" value="CDP-OH_PTrfase_TM_dom"/>
</dbReference>
<keyword evidence="3" id="KW-0808">Transferase</keyword>
<evidence type="ECO:0000313" key="3">
    <source>
        <dbReference type="EMBL" id="KWS04665.1"/>
    </source>
</evidence>
<feature type="transmembrane region" description="Helical" evidence="2">
    <location>
        <begin position="142"/>
        <end position="163"/>
    </location>
</feature>
<dbReference type="GO" id="GO:0008654">
    <property type="term" value="P:phospholipid biosynthetic process"/>
    <property type="evidence" value="ECO:0007669"/>
    <property type="project" value="InterPro"/>
</dbReference>
<dbReference type="InterPro" id="IPR000462">
    <property type="entry name" value="CDP-OH_P_trans"/>
</dbReference>
<evidence type="ECO:0000256" key="1">
    <source>
        <dbReference type="SAM" id="MobiDB-lite"/>
    </source>
</evidence>
<dbReference type="OrthoDB" id="1034332at2"/>
<dbReference type="EC" id="2.7.8.5" evidence="3"/>
<feature type="compositionally biased region" description="Basic and acidic residues" evidence="1">
    <location>
        <begin position="1"/>
        <end position="11"/>
    </location>
</feature>
<evidence type="ECO:0000256" key="2">
    <source>
        <dbReference type="SAM" id="Phobius"/>
    </source>
</evidence>
<dbReference type="AlphaFoldDB" id="A0A108U8S9"/>
<evidence type="ECO:0000313" key="4">
    <source>
        <dbReference type="Proteomes" id="UP000023435"/>
    </source>
</evidence>
<dbReference type="EMBL" id="JAJA02000001">
    <property type="protein sequence ID" value="KWS04665.1"/>
    <property type="molecule type" value="Genomic_DNA"/>
</dbReference>